<evidence type="ECO:0000313" key="1">
    <source>
        <dbReference type="EMBL" id="OEF98847.1"/>
    </source>
</evidence>
<comment type="caution">
    <text evidence="1">The sequence shown here is derived from an EMBL/GenBank/DDBJ whole genome shotgun (WGS) entry which is preliminary data.</text>
</comment>
<keyword evidence="2" id="KW-1185">Reference proteome</keyword>
<name>A0A1D2YT42_9BACI</name>
<sequence length="162" mass="20065">MLLNKFFLTAVMKNLFGGKIFEYIYNKIYKIYNDFIEEIDSYESLRELRDLRYNDIHLHDYRKKVVQQLYLLRYLPYLIEYYQKYRDLFDTNHLNLSLDIMSIGSGNDLDFHEAAFAFSSKDDFYYIGIDKIEWYYKENNEHFNYRFFMQNINKWTKLDKDT</sequence>
<reference evidence="1 2" key="1">
    <citation type="submission" date="2016-09" db="EMBL/GenBank/DDBJ databases">
        <title>Draft genome sequence for the type strain of Vulcanibacillus modesticaldus BR, a strictly anaerobic, moderately thermophilic, and nitrate-reducing bacterium from deep sea-hydrothermal vents of the Mid-Atlantic Ridge.</title>
        <authorList>
            <person name="Abin C.A."/>
            <person name="Hollibaugh J.T."/>
        </authorList>
    </citation>
    <scope>NUCLEOTIDE SEQUENCE [LARGE SCALE GENOMIC DNA]</scope>
    <source>
        <strain evidence="1 2">BR</strain>
    </source>
</reference>
<evidence type="ECO:0000313" key="2">
    <source>
        <dbReference type="Proteomes" id="UP000243739"/>
    </source>
</evidence>
<dbReference type="AlphaFoldDB" id="A0A1D2YT42"/>
<proteinExistence type="predicted"/>
<accession>A0A1D2YT42</accession>
<gene>
    <name evidence="1" type="ORF">BHF71_10650</name>
</gene>
<organism evidence="1 2">
    <name type="scientific">Vulcanibacillus modesticaldus</name>
    <dbReference type="NCBI Taxonomy" id="337097"/>
    <lineage>
        <taxon>Bacteria</taxon>
        <taxon>Bacillati</taxon>
        <taxon>Bacillota</taxon>
        <taxon>Bacilli</taxon>
        <taxon>Bacillales</taxon>
        <taxon>Bacillaceae</taxon>
        <taxon>Vulcanibacillus</taxon>
    </lineage>
</organism>
<dbReference type="Proteomes" id="UP000243739">
    <property type="component" value="Unassembled WGS sequence"/>
</dbReference>
<dbReference type="EMBL" id="MIJF01000047">
    <property type="protein sequence ID" value="OEF98847.1"/>
    <property type="molecule type" value="Genomic_DNA"/>
</dbReference>
<protein>
    <submittedName>
        <fullName evidence="1">Uncharacterized protein</fullName>
    </submittedName>
</protein>